<evidence type="ECO:0000256" key="5">
    <source>
        <dbReference type="ARBA" id="ARBA00022989"/>
    </source>
</evidence>
<evidence type="ECO:0000313" key="9">
    <source>
        <dbReference type="EMBL" id="MCA2018897.1"/>
    </source>
</evidence>
<evidence type="ECO:0000256" key="3">
    <source>
        <dbReference type="ARBA" id="ARBA00022475"/>
    </source>
</evidence>
<dbReference type="EMBL" id="JAIWIU010000214">
    <property type="protein sequence ID" value="MCA2018897.1"/>
    <property type="molecule type" value="Genomic_DNA"/>
</dbReference>
<dbReference type="Gene3D" id="1.20.1250.20">
    <property type="entry name" value="MFS general substrate transporter like domains"/>
    <property type="match status" value="1"/>
</dbReference>
<dbReference type="InterPro" id="IPR050171">
    <property type="entry name" value="MFS_Transporters"/>
</dbReference>
<feature type="transmembrane region" description="Helical" evidence="7">
    <location>
        <begin position="421"/>
        <end position="445"/>
    </location>
</feature>
<dbReference type="InterPro" id="IPR011701">
    <property type="entry name" value="MFS"/>
</dbReference>
<organism evidence="9 10">
    <name type="scientific">Vibrio tritonius</name>
    <dbReference type="NCBI Taxonomy" id="1435069"/>
    <lineage>
        <taxon>Bacteria</taxon>
        <taxon>Pseudomonadati</taxon>
        <taxon>Pseudomonadota</taxon>
        <taxon>Gammaproteobacteria</taxon>
        <taxon>Vibrionales</taxon>
        <taxon>Vibrionaceae</taxon>
        <taxon>Vibrio</taxon>
    </lineage>
</organism>
<dbReference type="InterPro" id="IPR036259">
    <property type="entry name" value="MFS_trans_sf"/>
</dbReference>
<evidence type="ECO:0000256" key="6">
    <source>
        <dbReference type="ARBA" id="ARBA00023136"/>
    </source>
</evidence>
<keyword evidence="6 7" id="KW-0472">Membrane</keyword>
<feature type="domain" description="Major facilitator superfamily (MFS) profile" evidence="8">
    <location>
        <begin position="61"/>
        <end position="452"/>
    </location>
</feature>
<accession>A0ABS7YV17</accession>
<comment type="caution">
    <text evidence="9">The sequence shown here is derived from an EMBL/GenBank/DDBJ whole genome shotgun (WGS) entry which is preliminary data.</text>
</comment>
<proteinExistence type="predicted"/>
<evidence type="ECO:0000313" key="10">
    <source>
        <dbReference type="Proteomes" id="UP001199044"/>
    </source>
</evidence>
<feature type="transmembrane region" description="Helical" evidence="7">
    <location>
        <begin position="393"/>
        <end position="415"/>
    </location>
</feature>
<dbReference type="SUPFAM" id="SSF103473">
    <property type="entry name" value="MFS general substrate transporter"/>
    <property type="match status" value="1"/>
</dbReference>
<feature type="transmembrane region" description="Helical" evidence="7">
    <location>
        <begin position="52"/>
        <end position="80"/>
    </location>
</feature>
<keyword evidence="3" id="KW-1003">Cell membrane</keyword>
<sequence>MRKSRTTSKEFLSSGLYADRKLLNNSTIICLSRCFIQRVLFRGYTVFSLRRLSAFSLLTAPSKVLILNSFSFNLGFYMLLPYLADHLYQLGLTSWHVGIIIGLRVLSQQGLFLIGGTLGDRFGYKPLILSGCAVRIVGFIMLGMGETFSLLILGAFLTGFAGALFTPSSDAYLASEYPDARVRNQVFSLKKMAGETGMLLGPLVGLTLLSWSFMSVGLTAAALFAALLVLQWCYLPAQAINTESEGESADFVFWRQWGSMLRKPVFVKFILAASVNSILFHQLYLSVPHQIHVMTGNESILTLVFMTTSILGVFCQLPISRWVVAAFGDARSMGLGMSLMGCAYLLLQWHYEPMPALPFVLYAALFSFGTMLSFPVMYSYIPNFAPRREMASYYGLYSCVGGFMAFMGNWVTGWYLSLDTFSIVTLTSGLALLGAVSGLSLFAIVSTHQRKEKAMAH</sequence>
<dbReference type="Proteomes" id="UP001199044">
    <property type="component" value="Unassembled WGS sequence"/>
</dbReference>
<dbReference type="PANTHER" id="PTHR23517:SF2">
    <property type="entry name" value="MULTIDRUG RESISTANCE PROTEIN MDTH"/>
    <property type="match status" value="1"/>
</dbReference>
<keyword evidence="2" id="KW-0813">Transport</keyword>
<evidence type="ECO:0000256" key="1">
    <source>
        <dbReference type="ARBA" id="ARBA00004651"/>
    </source>
</evidence>
<evidence type="ECO:0000256" key="7">
    <source>
        <dbReference type="SAM" id="Phobius"/>
    </source>
</evidence>
<protein>
    <submittedName>
        <fullName evidence="9">MFS transporter</fullName>
    </submittedName>
</protein>
<comment type="subcellular location">
    <subcellularLocation>
        <location evidence="1">Cell membrane</location>
        <topology evidence="1">Multi-pass membrane protein</topology>
    </subcellularLocation>
</comment>
<dbReference type="Pfam" id="PF07690">
    <property type="entry name" value="MFS_1"/>
    <property type="match status" value="1"/>
</dbReference>
<feature type="transmembrane region" description="Helical" evidence="7">
    <location>
        <begin position="86"/>
        <end position="106"/>
    </location>
</feature>
<dbReference type="PANTHER" id="PTHR23517">
    <property type="entry name" value="RESISTANCE PROTEIN MDTM, PUTATIVE-RELATED-RELATED"/>
    <property type="match status" value="1"/>
</dbReference>
<evidence type="ECO:0000256" key="4">
    <source>
        <dbReference type="ARBA" id="ARBA00022692"/>
    </source>
</evidence>
<evidence type="ECO:0000256" key="2">
    <source>
        <dbReference type="ARBA" id="ARBA00022448"/>
    </source>
</evidence>
<feature type="transmembrane region" description="Helical" evidence="7">
    <location>
        <begin position="357"/>
        <end position="381"/>
    </location>
</feature>
<feature type="transmembrane region" description="Helical" evidence="7">
    <location>
        <begin position="265"/>
        <end position="287"/>
    </location>
</feature>
<name>A0ABS7YV17_9VIBR</name>
<keyword evidence="4 7" id="KW-0812">Transmembrane</keyword>
<gene>
    <name evidence="9" type="ORF">LDJ79_22480</name>
</gene>
<dbReference type="RefSeq" id="WP_225252181.1">
    <property type="nucleotide sequence ID" value="NZ_JAIWIU010000214.1"/>
</dbReference>
<dbReference type="PROSITE" id="PS50850">
    <property type="entry name" value="MFS"/>
    <property type="match status" value="1"/>
</dbReference>
<reference evidence="10" key="1">
    <citation type="submission" date="2023-07" db="EMBL/GenBank/DDBJ databases">
        <title>Molecular identification of indigenous halophilic bacteria isolated from red sea cost, biodegradation of synthetic dyes and assessment of degraded metabolite toxicity.</title>
        <authorList>
            <person name="Chaieb K."/>
            <person name="Altayb H.N."/>
        </authorList>
    </citation>
    <scope>NUCLEOTIDE SEQUENCE [LARGE SCALE GENOMIC DNA]</scope>
    <source>
        <strain evidence="10">K20</strain>
    </source>
</reference>
<dbReference type="InterPro" id="IPR020846">
    <property type="entry name" value="MFS_dom"/>
</dbReference>
<feature type="transmembrane region" description="Helical" evidence="7">
    <location>
        <begin position="332"/>
        <end position="351"/>
    </location>
</feature>
<feature type="transmembrane region" description="Helical" evidence="7">
    <location>
        <begin position="217"/>
        <end position="235"/>
    </location>
</feature>
<feature type="transmembrane region" description="Helical" evidence="7">
    <location>
        <begin position="299"/>
        <end position="320"/>
    </location>
</feature>
<keyword evidence="10" id="KW-1185">Reference proteome</keyword>
<evidence type="ECO:0000259" key="8">
    <source>
        <dbReference type="PROSITE" id="PS50850"/>
    </source>
</evidence>
<keyword evidence="5 7" id="KW-1133">Transmembrane helix</keyword>